<evidence type="ECO:0000313" key="5">
    <source>
        <dbReference type="EMBL" id="MEQ2200609.1"/>
    </source>
</evidence>
<dbReference type="InterPro" id="IPR003961">
    <property type="entry name" value="FN3_dom"/>
</dbReference>
<dbReference type="InterPro" id="IPR013098">
    <property type="entry name" value="Ig_I-set"/>
</dbReference>
<feature type="non-terminal residue" evidence="5">
    <location>
        <position position="1"/>
    </location>
</feature>
<dbReference type="InterPro" id="IPR013783">
    <property type="entry name" value="Ig-like_fold"/>
</dbReference>
<keyword evidence="1" id="KW-0677">Repeat</keyword>
<dbReference type="InterPro" id="IPR003599">
    <property type="entry name" value="Ig_sub"/>
</dbReference>
<name>A0ABV0QXX4_9TELE</name>
<dbReference type="CDD" id="cd00063">
    <property type="entry name" value="FN3"/>
    <property type="match status" value="1"/>
</dbReference>
<reference evidence="5 6" key="1">
    <citation type="submission" date="2021-06" db="EMBL/GenBank/DDBJ databases">
        <authorList>
            <person name="Palmer J.M."/>
        </authorList>
    </citation>
    <scope>NUCLEOTIDE SEQUENCE [LARGE SCALE GENOMIC DNA]</scope>
    <source>
        <strain evidence="5 6">XC_2019</strain>
        <tissue evidence="5">Muscle</tissue>
    </source>
</reference>
<dbReference type="Gene3D" id="2.60.40.10">
    <property type="entry name" value="Immunoglobulins"/>
    <property type="match status" value="3"/>
</dbReference>
<keyword evidence="6" id="KW-1185">Reference proteome</keyword>
<dbReference type="Pfam" id="PF07679">
    <property type="entry name" value="I-set"/>
    <property type="match status" value="1"/>
</dbReference>
<evidence type="ECO:0000256" key="1">
    <source>
        <dbReference type="ARBA" id="ARBA00022737"/>
    </source>
</evidence>
<keyword evidence="2" id="KW-0393">Immunoglobulin domain</keyword>
<dbReference type="InterPro" id="IPR007110">
    <property type="entry name" value="Ig-like_dom"/>
</dbReference>
<accession>A0ABV0QXX4</accession>
<protein>
    <submittedName>
        <fullName evidence="5">Uncharacterized protein</fullName>
    </submittedName>
</protein>
<dbReference type="EMBL" id="JAHRIN010026274">
    <property type="protein sequence ID" value="MEQ2200609.1"/>
    <property type="molecule type" value="Genomic_DNA"/>
</dbReference>
<dbReference type="SUPFAM" id="SSF49265">
    <property type="entry name" value="Fibronectin type III"/>
    <property type="match status" value="1"/>
</dbReference>
<evidence type="ECO:0000313" key="6">
    <source>
        <dbReference type="Proteomes" id="UP001434883"/>
    </source>
</evidence>
<dbReference type="InterPro" id="IPR036179">
    <property type="entry name" value="Ig-like_dom_sf"/>
</dbReference>
<dbReference type="PANTHER" id="PTHR10075">
    <property type="entry name" value="BASIGIN RELATED"/>
    <property type="match status" value="1"/>
</dbReference>
<evidence type="ECO:0000259" key="3">
    <source>
        <dbReference type="PROSITE" id="PS50835"/>
    </source>
</evidence>
<evidence type="ECO:0000256" key="2">
    <source>
        <dbReference type="ARBA" id="ARBA00023319"/>
    </source>
</evidence>
<proteinExistence type="predicted"/>
<feature type="domain" description="Ig-like" evidence="3">
    <location>
        <begin position="48"/>
        <end position="141"/>
    </location>
</feature>
<dbReference type="PROSITE" id="PS50835">
    <property type="entry name" value="IG_LIKE"/>
    <property type="match status" value="1"/>
</dbReference>
<dbReference type="Pfam" id="PF13927">
    <property type="entry name" value="Ig_3"/>
    <property type="match status" value="1"/>
</dbReference>
<dbReference type="SMART" id="SM00409">
    <property type="entry name" value="IG"/>
    <property type="match status" value="1"/>
</dbReference>
<dbReference type="InterPro" id="IPR036116">
    <property type="entry name" value="FN3_sf"/>
</dbReference>
<dbReference type="PANTHER" id="PTHR10075:SF37">
    <property type="entry name" value="ROUNDABOUT HOMOLOG 3"/>
    <property type="match status" value="1"/>
</dbReference>
<dbReference type="PROSITE" id="PS50853">
    <property type="entry name" value="FN3"/>
    <property type="match status" value="1"/>
</dbReference>
<organism evidence="5 6">
    <name type="scientific">Xenoophorus captivus</name>
    <dbReference type="NCBI Taxonomy" id="1517983"/>
    <lineage>
        <taxon>Eukaryota</taxon>
        <taxon>Metazoa</taxon>
        <taxon>Chordata</taxon>
        <taxon>Craniata</taxon>
        <taxon>Vertebrata</taxon>
        <taxon>Euteleostomi</taxon>
        <taxon>Actinopterygii</taxon>
        <taxon>Neopterygii</taxon>
        <taxon>Teleostei</taxon>
        <taxon>Neoteleostei</taxon>
        <taxon>Acanthomorphata</taxon>
        <taxon>Ovalentaria</taxon>
        <taxon>Atherinomorphae</taxon>
        <taxon>Cyprinodontiformes</taxon>
        <taxon>Goodeidae</taxon>
        <taxon>Xenoophorus</taxon>
    </lineage>
</organism>
<feature type="domain" description="Fibronectin type-III" evidence="4">
    <location>
        <begin position="170"/>
        <end position="227"/>
    </location>
</feature>
<sequence>YDIRYEREDFLLRIKKASVSDQGTFTCIAENRVGKAEASAYLTIREAPQFVVRPRDQIVAQGRTATFPCETRGKPQPTVFWQRDGSKDLLFPNQPVQGDERVTVSVNGELTISSVQRSDAGYYICQALTVAGSIMAKAQLESINSVSLLPSDSTDLMDFMSHNTTALPGPPSKPEVTDVTKSTISLSWEPGPEAGSPVSSYVIEAFGYVYDLWPRATLGDPNFQLQM</sequence>
<dbReference type="SMART" id="SM00406">
    <property type="entry name" value="IGv"/>
    <property type="match status" value="1"/>
</dbReference>
<dbReference type="Proteomes" id="UP001434883">
    <property type="component" value="Unassembled WGS sequence"/>
</dbReference>
<dbReference type="InterPro" id="IPR013106">
    <property type="entry name" value="Ig_V-set"/>
</dbReference>
<comment type="caution">
    <text evidence="5">The sequence shown here is derived from an EMBL/GenBank/DDBJ whole genome shotgun (WGS) entry which is preliminary data.</text>
</comment>
<dbReference type="InterPro" id="IPR003598">
    <property type="entry name" value="Ig_sub2"/>
</dbReference>
<dbReference type="SMART" id="SM00408">
    <property type="entry name" value="IGc2"/>
    <property type="match status" value="1"/>
</dbReference>
<gene>
    <name evidence="5" type="ORF">XENOCAPTIV_000721</name>
</gene>
<dbReference type="SUPFAM" id="SSF48726">
    <property type="entry name" value="Immunoglobulin"/>
    <property type="match status" value="2"/>
</dbReference>
<evidence type="ECO:0000259" key="4">
    <source>
        <dbReference type="PROSITE" id="PS50853"/>
    </source>
</evidence>